<dbReference type="Pfam" id="PF22871">
    <property type="entry name" value="AimR"/>
    <property type="match status" value="1"/>
</dbReference>
<dbReference type="InterPro" id="IPR047705">
    <property type="entry name" value="AimR-like"/>
</dbReference>
<feature type="non-terminal residue" evidence="1">
    <location>
        <position position="1"/>
    </location>
</feature>
<reference evidence="1 2" key="1">
    <citation type="submission" date="2017-09" db="EMBL/GenBank/DDBJ databases">
        <title>Large-scale bioinformatics analysis of Bacillus genomes uncovers conserved roles of natural products in bacterial physiology.</title>
        <authorList>
            <consortium name="Agbiome Team Llc"/>
            <person name="Bleich R.M."/>
            <person name="Grubbs K.J."/>
            <person name="Santa Maria K.C."/>
            <person name="Allen S.E."/>
            <person name="Farag S."/>
            <person name="Shank E.A."/>
            <person name="Bowers A."/>
        </authorList>
    </citation>
    <scope>NUCLEOTIDE SEQUENCE [LARGE SCALE GENOMIC DNA]</scope>
    <source>
        <strain evidence="1 2">AFS092789</strain>
    </source>
</reference>
<gene>
    <name evidence="1" type="ORF">CON36_37530</name>
</gene>
<proteinExistence type="predicted"/>
<organism evidence="1 2">
    <name type="scientific">Bacillus cereus</name>
    <dbReference type="NCBI Taxonomy" id="1396"/>
    <lineage>
        <taxon>Bacteria</taxon>
        <taxon>Bacillati</taxon>
        <taxon>Bacillota</taxon>
        <taxon>Bacilli</taxon>
        <taxon>Bacillales</taxon>
        <taxon>Bacillaceae</taxon>
        <taxon>Bacillus</taxon>
        <taxon>Bacillus cereus group</taxon>
    </lineage>
</organism>
<accession>A0A9X6SRD4</accession>
<evidence type="ECO:0000313" key="2">
    <source>
        <dbReference type="Proteomes" id="UP000219922"/>
    </source>
</evidence>
<feature type="non-terminal residue" evidence="1">
    <location>
        <position position="79"/>
    </location>
</feature>
<protein>
    <submittedName>
        <fullName evidence="1">Uncharacterized protein</fullName>
    </submittedName>
</protein>
<dbReference type="Proteomes" id="UP000219922">
    <property type="component" value="Unassembled WGS sequence"/>
</dbReference>
<name>A0A9X6SRD4_BACCE</name>
<dbReference type="AlphaFoldDB" id="A0A9X6SRD4"/>
<dbReference type="EMBL" id="NVMX01000458">
    <property type="protein sequence ID" value="PDZ93749.1"/>
    <property type="molecule type" value="Genomic_DNA"/>
</dbReference>
<comment type="caution">
    <text evidence="1">The sequence shown here is derived from an EMBL/GenBank/DDBJ whole genome shotgun (WGS) entry which is preliminary data.</text>
</comment>
<dbReference type="NCBIfam" id="NF038310">
    <property type="entry name" value="lysogeny_AimR"/>
    <property type="match status" value="1"/>
</dbReference>
<evidence type="ECO:0000313" key="1">
    <source>
        <dbReference type="EMBL" id="PDZ93749.1"/>
    </source>
</evidence>
<sequence length="79" mass="9428">GFLNMVKLVEDLFEDPFEKTYMIRDFCRRTNSKKNIRIAMEYVNALGDLELLRIAIQRGITSNNVKTYEWACVYELVWM</sequence>